<evidence type="ECO:0000313" key="3">
    <source>
        <dbReference type="Proteomes" id="UP001341840"/>
    </source>
</evidence>
<sequence length="72" mass="7797">EPLLVLPCHASFGLELPSFLVGKGCDRAATKFSFLFVLPLWGGGWERDLVAVFDVILALPFAAVLTFAFLEG</sequence>
<dbReference type="EMBL" id="JASCZI010030727">
    <property type="protein sequence ID" value="MED6124529.1"/>
    <property type="molecule type" value="Genomic_DNA"/>
</dbReference>
<protein>
    <submittedName>
        <fullName evidence="2">Uncharacterized protein</fullName>
    </submittedName>
</protein>
<keyword evidence="1" id="KW-1133">Transmembrane helix</keyword>
<gene>
    <name evidence="2" type="ORF">PIB30_059770</name>
</gene>
<evidence type="ECO:0000256" key="1">
    <source>
        <dbReference type="SAM" id="Phobius"/>
    </source>
</evidence>
<comment type="caution">
    <text evidence="2">The sequence shown here is derived from an EMBL/GenBank/DDBJ whole genome shotgun (WGS) entry which is preliminary data.</text>
</comment>
<feature type="non-terminal residue" evidence="2">
    <location>
        <position position="1"/>
    </location>
</feature>
<accession>A0ABU6RKY7</accession>
<keyword evidence="1" id="KW-0472">Membrane</keyword>
<name>A0ABU6RKY7_9FABA</name>
<proteinExistence type="predicted"/>
<organism evidence="2 3">
    <name type="scientific">Stylosanthes scabra</name>
    <dbReference type="NCBI Taxonomy" id="79078"/>
    <lineage>
        <taxon>Eukaryota</taxon>
        <taxon>Viridiplantae</taxon>
        <taxon>Streptophyta</taxon>
        <taxon>Embryophyta</taxon>
        <taxon>Tracheophyta</taxon>
        <taxon>Spermatophyta</taxon>
        <taxon>Magnoliopsida</taxon>
        <taxon>eudicotyledons</taxon>
        <taxon>Gunneridae</taxon>
        <taxon>Pentapetalae</taxon>
        <taxon>rosids</taxon>
        <taxon>fabids</taxon>
        <taxon>Fabales</taxon>
        <taxon>Fabaceae</taxon>
        <taxon>Papilionoideae</taxon>
        <taxon>50 kb inversion clade</taxon>
        <taxon>dalbergioids sensu lato</taxon>
        <taxon>Dalbergieae</taxon>
        <taxon>Pterocarpus clade</taxon>
        <taxon>Stylosanthes</taxon>
    </lineage>
</organism>
<evidence type="ECO:0000313" key="2">
    <source>
        <dbReference type="EMBL" id="MED6124529.1"/>
    </source>
</evidence>
<keyword evidence="3" id="KW-1185">Reference proteome</keyword>
<keyword evidence="1" id="KW-0812">Transmembrane</keyword>
<dbReference type="Proteomes" id="UP001341840">
    <property type="component" value="Unassembled WGS sequence"/>
</dbReference>
<reference evidence="2 3" key="1">
    <citation type="journal article" date="2023" name="Plants (Basel)">
        <title>Bridging the Gap: Combining Genomics and Transcriptomics Approaches to Understand Stylosanthes scabra, an Orphan Legume from the Brazilian Caatinga.</title>
        <authorList>
            <person name="Ferreira-Neto J.R.C."/>
            <person name="da Silva M.D."/>
            <person name="Binneck E."/>
            <person name="de Melo N.F."/>
            <person name="da Silva R.H."/>
            <person name="de Melo A.L.T.M."/>
            <person name="Pandolfi V."/>
            <person name="Bustamante F.O."/>
            <person name="Brasileiro-Vidal A.C."/>
            <person name="Benko-Iseppon A.M."/>
        </authorList>
    </citation>
    <scope>NUCLEOTIDE SEQUENCE [LARGE SCALE GENOMIC DNA]</scope>
    <source>
        <tissue evidence="2">Leaves</tissue>
    </source>
</reference>
<feature type="transmembrane region" description="Helical" evidence="1">
    <location>
        <begin position="49"/>
        <end position="70"/>
    </location>
</feature>